<dbReference type="PANTHER" id="PTHR30337">
    <property type="entry name" value="COMPONENT OF ATP-DEPENDENT DSDNA EXONUCLEASE"/>
    <property type="match status" value="1"/>
</dbReference>
<dbReference type="Proteomes" id="UP000427769">
    <property type="component" value="Chromosome"/>
</dbReference>
<dbReference type="PANTHER" id="PTHR30337:SF7">
    <property type="entry name" value="PHOSPHOESTERASE"/>
    <property type="match status" value="1"/>
</dbReference>
<protein>
    <submittedName>
        <fullName evidence="3">Phosphoesterase</fullName>
    </submittedName>
</protein>
<dbReference type="EMBL" id="AP021875">
    <property type="protein sequence ID" value="BBO72848.1"/>
    <property type="molecule type" value="Genomic_DNA"/>
</dbReference>
<dbReference type="Gene3D" id="3.60.21.10">
    <property type="match status" value="1"/>
</dbReference>
<gene>
    <name evidence="3" type="ORF">DSCW_02650</name>
</gene>
<dbReference type="CDD" id="cd00840">
    <property type="entry name" value="MPP_Mre11_N"/>
    <property type="match status" value="1"/>
</dbReference>
<dbReference type="InterPro" id="IPR004843">
    <property type="entry name" value="Calcineurin-like_PHP"/>
</dbReference>
<dbReference type="AlphaFoldDB" id="A0A5K7YW51"/>
<keyword evidence="4" id="KW-1185">Reference proteome</keyword>
<name>A0A5K7YW51_9BACT</name>
<reference evidence="3 4" key="1">
    <citation type="submission" date="2019-11" db="EMBL/GenBank/DDBJ databases">
        <title>Comparative genomics of hydrocarbon-degrading Desulfosarcina strains.</title>
        <authorList>
            <person name="Watanabe M."/>
            <person name="Kojima H."/>
            <person name="Fukui M."/>
        </authorList>
    </citation>
    <scope>NUCLEOTIDE SEQUENCE [LARGE SCALE GENOMIC DNA]</scope>
    <source>
        <strain evidence="3 4">PP31</strain>
    </source>
</reference>
<dbReference type="InterPro" id="IPR029052">
    <property type="entry name" value="Metallo-depent_PP-like"/>
</dbReference>
<dbReference type="OrthoDB" id="9773856at2"/>
<evidence type="ECO:0000313" key="4">
    <source>
        <dbReference type="Proteomes" id="UP000427769"/>
    </source>
</evidence>
<dbReference type="RefSeq" id="WP_155302014.1">
    <property type="nucleotide sequence ID" value="NZ_AP021875.1"/>
</dbReference>
<proteinExistence type="predicted"/>
<dbReference type="Pfam" id="PF00149">
    <property type="entry name" value="Metallophos"/>
    <property type="match status" value="1"/>
</dbReference>
<dbReference type="InterPro" id="IPR014576">
    <property type="entry name" value="Pesterase_YhaO"/>
</dbReference>
<feature type="domain" description="Calcineurin-like phosphoesterase" evidence="2">
    <location>
        <begin position="1"/>
        <end position="196"/>
    </location>
</feature>
<organism evidence="3 4">
    <name type="scientific">Desulfosarcina widdelii</name>
    <dbReference type="NCBI Taxonomy" id="947919"/>
    <lineage>
        <taxon>Bacteria</taxon>
        <taxon>Pseudomonadati</taxon>
        <taxon>Thermodesulfobacteriota</taxon>
        <taxon>Desulfobacteria</taxon>
        <taxon>Desulfobacterales</taxon>
        <taxon>Desulfosarcinaceae</taxon>
        <taxon>Desulfosarcina</taxon>
    </lineage>
</organism>
<dbReference type="KEGG" id="dwd:DSCW_02650"/>
<evidence type="ECO:0000259" key="2">
    <source>
        <dbReference type="Pfam" id="PF00149"/>
    </source>
</evidence>
<keyword evidence="1" id="KW-0378">Hydrolase</keyword>
<sequence>MKFIHTADIHLDSPLQRLEAYEGAPVEEIRQASRRAFENLVDLAIDEAVDFVLIAGDLFDGDWKDYNTGLYLIKQVRRLGEAHIKVFIIAGNHDAAGRMTRELPYPDNVHLFSPRKPETRLLETPKVAIHGQSFFKAAVTDNLASGYPDPVAGYFNVGLLHTSLTGREGHENYAPCTLDDLVNKGYDYWALGHVHRFEIVSRDPPVAFPGCIQGRHIRETGAKGCVLVTAREGESPKTVHRDIDVIRWERVAVDLGGAVSVDEILERFQAAVEAVLDRHDPKPVVARVEFVGETDLHVRIAADPDPIKESVRSTAMAHFGDRAWIEKVTVHTRPPAGIAADPGPLLELRALTDELTANDADLLALGQQLATLFQKLPPDYRQGDARIKADDPQQIRELVIQAHALLAQRLKREATGT</sequence>
<dbReference type="InterPro" id="IPR041796">
    <property type="entry name" value="Mre11_N"/>
</dbReference>
<evidence type="ECO:0000313" key="3">
    <source>
        <dbReference type="EMBL" id="BBO72848.1"/>
    </source>
</evidence>
<evidence type="ECO:0000256" key="1">
    <source>
        <dbReference type="ARBA" id="ARBA00022801"/>
    </source>
</evidence>
<dbReference type="PIRSF" id="PIRSF033091">
    <property type="entry name" value="Pesterase_YhaO"/>
    <property type="match status" value="1"/>
</dbReference>
<dbReference type="InterPro" id="IPR050535">
    <property type="entry name" value="DNA_Repair-Maintenance_Comp"/>
</dbReference>
<accession>A0A5K7YW51</accession>
<dbReference type="SUPFAM" id="SSF56300">
    <property type="entry name" value="Metallo-dependent phosphatases"/>
    <property type="match status" value="1"/>
</dbReference>
<dbReference type="GO" id="GO:0016787">
    <property type="term" value="F:hydrolase activity"/>
    <property type="evidence" value="ECO:0007669"/>
    <property type="project" value="UniProtKB-KW"/>
</dbReference>